<organism evidence="5 6">
    <name type="scientific">Phanerochaete sordida</name>
    <dbReference type="NCBI Taxonomy" id="48140"/>
    <lineage>
        <taxon>Eukaryota</taxon>
        <taxon>Fungi</taxon>
        <taxon>Dikarya</taxon>
        <taxon>Basidiomycota</taxon>
        <taxon>Agaricomycotina</taxon>
        <taxon>Agaricomycetes</taxon>
        <taxon>Polyporales</taxon>
        <taxon>Phanerochaetaceae</taxon>
        <taxon>Phanerochaete</taxon>
    </lineage>
</organism>
<dbReference type="PANTHER" id="PTHR37984">
    <property type="entry name" value="PROTEIN CBG26694"/>
    <property type="match status" value="1"/>
</dbReference>
<dbReference type="GO" id="GO:0015074">
    <property type="term" value="P:DNA integration"/>
    <property type="evidence" value="ECO:0007669"/>
    <property type="project" value="InterPro"/>
</dbReference>
<dbReference type="CDD" id="cd01647">
    <property type="entry name" value="RT_LTR"/>
    <property type="match status" value="1"/>
</dbReference>
<dbReference type="InterPro" id="IPR050951">
    <property type="entry name" value="Retrovirus_Pol_polyprotein"/>
</dbReference>
<dbReference type="PANTHER" id="PTHR37984:SF5">
    <property type="entry name" value="PROTEIN NYNRIN-LIKE"/>
    <property type="match status" value="1"/>
</dbReference>
<evidence type="ECO:0000259" key="4">
    <source>
        <dbReference type="PROSITE" id="PS50994"/>
    </source>
</evidence>
<dbReference type="InterPro" id="IPR001584">
    <property type="entry name" value="Integrase_cat-core"/>
</dbReference>
<feature type="region of interest" description="Disordered" evidence="3">
    <location>
        <begin position="35"/>
        <end position="76"/>
    </location>
</feature>
<name>A0A9P3LMW4_9APHY</name>
<evidence type="ECO:0000313" key="6">
    <source>
        <dbReference type="Proteomes" id="UP000703269"/>
    </source>
</evidence>
<dbReference type="InterPro" id="IPR043128">
    <property type="entry name" value="Rev_trsase/Diguanyl_cyclase"/>
</dbReference>
<accession>A0A9P3LMW4</accession>
<sequence>MTSPDPGDDTITRVLNDATRLPDISDALLGIEFDAPHPVPRDAAASRSLPSTTGAFAQYGSPAPDNERISAQGAPGVNFGKSSDLETLPQQGGISSASADFECNKAYCGYITADGGLEDIEWDDVEPIMFTTDMDKLLDELDEDDTVLTFDGEELFSSKRPMSSPEVLTAYKRVDRKVKPVPAVFPEDARVIRSFPEDPLASLTPLPMRPPVFVPDGGRLTQENLDSMNLNPEGFLWPEELKLFQHILQLNQNYFVFEDSQRGSFREDYFTPYIIPVVPHVPWAFKNIPIPLGIHQKVLDLLREKMNAGVYESSQSSYRSRWFCVLKKSGKLRIVHDLQPLNKVTIRDAGLPPNLDNFVEPFAGRSCYTAFDLYWGFDARKVHPKSRDLTAFLTPLGLLRITSLPTGSTNSPAEFQACMSFILQEEIPEFANIFIDDLPIKGPKSRYEDEYGRPEVLKENPGIRRFIWEHANDVHRIVHRVGHAGGTFAPSKVQLAQEKALIIGHLCTPEGRVPDTQRIDKVLNWPPLKSTKDVRGFLGLCGTMRIWIENYSAKARPLAELVRHDCEFIWDERRQAAFEELKRIITSPPALRPIDYESDRPVILSVDSSIIAVGFILSQLDEQGRKRPSRYGSIPMNEREARYSQPKLELYGLFRALRAYRLYIIGVKKLVVEVDAKYIKGMLNDPDLQPNATVNRWIQGILLFDFDLVHVPADKHRGPDALSRKELGEGEEIVSEDDSWLDDIPLFIPEKVESWMEELTLFTQIASPNPEQTAEVFRASIYGEKQEQDLVDIYHFLQTTHTPQFQTIQEKQRFIKRALKFYVSGRAMFRRNGSAGPAKVIFRPHKRTQLLQAAHEGLGHRGEEAVMAMMKERFYWPGMWNDVRHHVRSCHQCQIRSVRKAQVPIIVSTPSTIFLKIYVDVMFMPRYHGYRYIAAARDDLSGAAEGRALKACNATNMSKFFWEQILCRYGAVGQVVTDNGSEVEAAYTELMDKYGIPQIKISAYNSKANGVVERGHFIIREALLKACDGKVSDWPKHVPHAFFADRVTIRRQTGFSPYYLLHGAHPALPFDLTEATFLVDGFKRGMSSADLLALRLRQLEKRPEDLAKAAATLKKHRFQAKEQFERRYKTRLVRDSYPPGTLVLVRNKAKEGGLEKHHDRYLGPYEVVRRTQNGAYILQELDGTVAREAFAAFRLIPYVSRSSEYLEAIMQRLLDEQDADTSDTDLWFSESGDDYDSASRFEEIQESDGDSSYQAEGSDSSSSFS</sequence>
<gene>
    <name evidence="5" type="ORF">PsYK624_159880</name>
</gene>
<dbReference type="Gene3D" id="3.10.10.10">
    <property type="entry name" value="HIV Type 1 Reverse Transcriptase, subunit A, domain 1"/>
    <property type="match status" value="1"/>
</dbReference>
<dbReference type="InterPro" id="IPR036397">
    <property type="entry name" value="RNaseH_sf"/>
</dbReference>
<dbReference type="Pfam" id="PF00078">
    <property type="entry name" value="RVT_1"/>
    <property type="match status" value="1"/>
</dbReference>
<dbReference type="OrthoDB" id="5599163at2759"/>
<evidence type="ECO:0000256" key="1">
    <source>
        <dbReference type="ARBA" id="ARBA00022884"/>
    </source>
</evidence>
<keyword evidence="2" id="KW-0511">Multifunctional enzyme</keyword>
<evidence type="ECO:0000313" key="5">
    <source>
        <dbReference type="EMBL" id="GJE99717.1"/>
    </source>
</evidence>
<evidence type="ECO:0000256" key="2">
    <source>
        <dbReference type="ARBA" id="ARBA00023268"/>
    </source>
</evidence>
<reference evidence="5 6" key="1">
    <citation type="submission" date="2021-08" db="EMBL/GenBank/DDBJ databases">
        <title>Draft Genome Sequence of Phanerochaete sordida strain YK-624.</title>
        <authorList>
            <person name="Mori T."/>
            <person name="Dohra H."/>
            <person name="Suzuki T."/>
            <person name="Kawagishi H."/>
            <person name="Hirai H."/>
        </authorList>
    </citation>
    <scope>NUCLEOTIDE SEQUENCE [LARGE SCALE GENOMIC DNA]</scope>
    <source>
        <strain evidence="5 6">YK-624</strain>
    </source>
</reference>
<dbReference type="InterPro" id="IPR043502">
    <property type="entry name" value="DNA/RNA_pol_sf"/>
</dbReference>
<dbReference type="EMBL" id="BPQB01000117">
    <property type="protein sequence ID" value="GJE99717.1"/>
    <property type="molecule type" value="Genomic_DNA"/>
</dbReference>
<dbReference type="Gene3D" id="3.30.70.270">
    <property type="match status" value="2"/>
</dbReference>
<dbReference type="Proteomes" id="UP000703269">
    <property type="component" value="Unassembled WGS sequence"/>
</dbReference>
<keyword evidence="1" id="KW-0694">RNA-binding</keyword>
<dbReference type="SUPFAM" id="SSF53098">
    <property type="entry name" value="Ribonuclease H-like"/>
    <property type="match status" value="1"/>
</dbReference>
<dbReference type="InterPro" id="IPR041577">
    <property type="entry name" value="RT_RNaseH_2"/>
</dbReference>
<dbReference type="InterPro" id="IPR041588">
    <property type="entry name" value="Integrase_H2C2"/>
</dbReference>
<feature type="region of interest" description="Disordered" evidence="3">
    <location>
        <begin position="1224"/>
        <end position="1265"/>
    </location>
</feature>
<dbReference type="Gene3D" id="3.30.420.10">
    <property type="entry name" value="Ribonuclease H-like superfamily/Ribonuclease H"/>
    <property type="match status" value="1"/>
</dbReference>
<dbReference type="GO" id="GO:0003824">
    <property type="term" value="F:catalytic activity"/>
    <property type="evidence" value="ECO:0007669"/>
    <property type="project" value="UniProtKB-KW"/>
</dbReference>
<dbReference type="PROSITE" id="PS50994">
    <property type="entry name" value="INTEGRASE"/>
    <property type="match status" value="1"/>
</dbReference>
<keyword evidence="6" id="KW-1185">Reference proteome</keyword>
<evidence type="ECO:0000256" key="3">
    <source>
        <dbReference type="SAM" id="MobiDB-lite"/>
    </source>
</evidence>
<dbReference type="Pfam" id="PF17921">
    <property type="entry name" value="Integrase_H2C2"/>
    <property type="match status" value="1"/>
</dbReference>
<dbReference type="InterPro" id="IPR012337">
    <property type="entry name" value="RNaseH-like_sf"/>
</dbReference>
<dbReference type="AlphaFoldDB" id="A0A9P3LMW4"/>
<dbReference type="InterPro" id="IPR000477">
    <property type="entry name" value="RT_dom"/>
</dbReference>
<proteinExistence type="predicted"/>
<dbReference type="GO" id="GO:0003723">
    <property type="term" value="F:RNA binding"/>
    <property type="evidence" value="ECO:0007669"/>
    <property type="project" value="UniProtKB-KW"/>
</dbReference>
<protein>
    <submittedName>
        <fullName evidence="5">Polyprotein</fullName>
    </submittedName>
</protein>
<feature type="domain" description="Integrase catalytic" evidence="4">
    <location>
        <begin position="906"/>
        <end position="1065"/>
    </location>
</feature>
<comment type="caution">
    <text evidence="5">The sequence shown here is derived from an EMBL/GenBank/DDBJ whole genome shotgun (WGS) entry which is preliminary data.</text>
</comment>
<dbReference type="SUPFAM" id="SSF56672">
    <property type="entry name" value="DNA/RNA polymerases"/>
    <property type="match status" value="1"/>
</dbReference>
<feature type="compositionally biased region" description="Polar residues" evidence="3">
    <location>
        <begin position="1250"/>
        <end position="1265"/>
    </location>
</feature>
<dbReference type="GO" id="GO:0005634">
    <property type="term" value="C:nucleus"/>
    <property type="evidence" value="ECO:0007669"/>
    <property type="project" value="UniProtKB-ARBA"/>
</dbReference>
<dbReference type="Gene3D" id="1.10.340.70">
    <property type="match status" value="1"/>
</dbReference>
<dbReference type="Pfam" id="PF17919">
    <property type="entry name" value="RT_RNaseH_2"/>
    <property type="match status" value="1"/>
</dbReference>